<organism evidence="2 3">
    <name type="scientific">Mortierella isabellina</name>
    <name type="common">Filamentous fungus</name>
    <name type="synonym">Umbelopsis isabellina</name>
    <dbReference type="NCBI Taxonomy" id="91625"/>
    <lineage>
        <taxon>Eukaryota</taxon>
        <taxon>Fungi</taxon>
        <taxon>Fungi incertae sedis</taxon>
        <taxon>Mucoromycota</taxon>
        <taxon>Mucoromycotina</taxon>
        <taxon>Umbelopsidomycetes</taxon>
        <taxon>Umbelopsidales</taxon>
        <taxon>Umbelopsidaceae</taxon>
        <taxon>Umbelopsis</taxon>
    </lineage>
</organism>
<accession>A0A8H7PR52</accession>
<dbReference type="CDD" id="cd00170">
    <property type="entry name" value="SEC14"/>
    <property type="match status" value="1"/>
</dbReference>
<dbReference type="AlphaFoldDB" id="A0A8H7PR52"/>
<dbReference type="PANTHER" id="PTHR46590:SF4">
    <property type="entry name" value="CRAL-TRIO DOMAIN-CONTAINING PROTEIN"/>
    <property type="match status" value="1"/>
</dbReference>
<dbReference type="InterPro" id="IPR052432">
    <property type="entry name" value="PITP/CRAL-TRIO"/>
</dbReference>
<dbReference type="PANTHER" id="PTHR46590">
    <property type="entry name" value="PHOSPHATIDYLINOSITOL TRANSFER PROTEIN CSR1-RELATED"/>
    <property type="match status" value="1"/>
</dbReference>
<name>A0A8H7PR52_MORIS</name>
<dbReference type="Pfam" id="PF00650">
    <property type="entry name" value="CRAL_TRIO"/>
    <property type="match status" value="1"/>
</dbReference>
<reference evidence="2" key="1">
    <citation type="submission" date="2020-12" db="EMBL/GenBank/DDBJ databases">
        <title>Metabolic potential, ecology and presence of endohyphal bacteria is reflected in genomic diversity of Mucoromycotina.</title>
        <authorList>
            <person name="Muszewska A."/>
            <person name="Okrasinska A."/>
            <person name="Steczkiewicz K."/>
            <person name="Drgas O."/>
            <person name="Orlowska M."/>
            <person name="Perlinska-Lenart U."/>
            <person name="Aleksandrzak-Piekarczyk T."/>
            <person name="Szatraj K."/>
            <person name="Zielenkiewicz U."/>
            <person name="Pilsyk S."/>
            <person name="Malc E."/>
            <person name="Mieczkowski P."/>
            <person name="Kruszewska J.S."/>
            <person name="Biernat P."/>
            <person name="Pawlowska J."/>
        </authorList>
    </citation>
    <scope>NUCLEOTIDE SEQUENCE</scope>
    <source>
        <strain evidence="2">WA0000067209</strain>
    </source>
</reference>
<dbReference type="PROSITE" id="PS50191">
    <property type="entry name" value="CRAL_TRIO"/>
    <property type="match status" value="1"/>
</dbReference>
<evidence type="ECO:0000313" key="2">
    <source>
        <dbReference type="EMBL" id="KAG2177979.1"/>
    </source>
</evidence>
<protein>
    <recommendedName>
        <fullName evidence="1">CRAL-TRIO domain-containing protein</fullName>
    </recommendedName>
</protein>
<dbReference type="EMBL" id="JAEPQZ010000008">
    <property type="protein sequence ID" value="KAG2177979.1"/>
    <property type="molecule type" value="Genomic_DNA"/>
</dbReference>
<gene>
    <name evidence="2" type="ORF">INT43_003232</name>
</gene>
<evidence type="ECO:0000259" key="1">
    <source>
        <dbReference type="PROSITE" id="PS50191"/>
    </source>
</evidence>
<dbReference type="InterPro" id="IPR036273">
    <property type="entry name" value="CRAL/TRIO_N_dom_sf"/>
</dbReference>
<feature type="domain" description="CRAL-TRIO" evidence="1">
    <location>
        <begin position="110"/>
        <end position="257"/>
    </location>
</feature>
<dbReference type="SUPFAM" id="SSF52087">
    <property type="entry name" value="CRAL/TRIO domain"/>
    <property type="match status" value="1"/>
</dbReference>
<dbReference type="Proteomes" id="UP000654370">
    <property type="component" value="Unassembled WGS sequence"/>
</dbReference>
<dbReference type="InterPro" id="IPR036865">
    <property type="entry name" value="CRAL-TRIO_dom_sf"/>
</dbReference>
<dbReference type="InterPro" id="IPR001251">
    <property type="entry name" value="CRAL-TRIO_dom"/>
</dbReference>
<comment type="caution">
    <text evidence="2">The sequence shown here is derived from an EMBL/GenBank/DDBJ whole genome shotgun (WGS) entry which is preliminary data.</text>
</comment>
<evidence type="ECO:0000313" key="3">
    <source>
        <dbReference type="Proteomes" id="UP000654370"/>
    </source>
</evidence>
<dbReference type="OrthoDB" id="75724at2759"/>
<proteinExistence type="predicted"/>
<keyword evidence="3" id="KW-1185">Reference proteome</keyword>
<sequence length="274" mass="32028">MDTARQKITDRNALFKEHSETINSLRNALLRELTSIVQEFSLNEQRAAAVAAYMNDRVTLFRFLLRNDFSLPTALSLLLKNIRWRLKNEVDTLTYRTLPSELFDSPFVFFHKQDKLQRPVLVINVQYLPKYDSSVFVEKLRPFMILIMEMARKLTRDITMVREERGEELPLVQDLVIVVNLANAGRVPMDKQFGQMLIDYVSNKYPAMVGSVIVLNFGWMYQGIWQMIKLILTENAKQKISFPKPAELANLIDREDILQGKAHMFFLFRCLFVQ</sequence>
<dbReference type="SUPFAM" id="SSF46938">
    <property type="entry name" value="CRAL/TRIO N-terminal domain"/>
    <property type="match status" value="1"/>
</dbReference>
<dbReference type="Gene3D" id="3.40.525.10">
    <property type="entry name" value="CRAL-TRIO lipid binding domain"/>
    <property type="match status" value="1"/>
</dbReference>